<sequence>MRALPLSWACFSNVSGVWKKGGGNLDPQRLRRTDCGTVFREIGSTITFDLCRTMADCRLSEWSGNLVIG</sequence>
<reference evidence="1 2" key="1">
    <citation type="submission" date="2006-05" db="EMBL/GenBank/DDBJ databases">
        <authorList>
            <person name="King G."/>
            <person name="Ferriera S."/>
            <person name="Johnson J."/>
            <person name="Kravitz S."/>
            <person name="Beeson K."/>
            <person name="Sutton G."/>
            <person name="Rogers Y.-H."/>
            <person name="Friedman R."/>
            <person name="Frazier M."/>
            <person name="Venter J.C."/>
        </authorList>
    </citation>
    <scope>NUCLEOTIDE SEQUENCE [LARGE SCALE GENOMIC DNA]</scope>
    <source>
        <strain evidence="2">ATCC 25650 / DSM 13394 / JCM 20685 / NBRC 16684 / NCIMB 2208 / IAM 12614 / B1</strain>
    </source>
</reference>
<organism evidence="1 2">
    <name type="scientific">Roseibium aggregatum (strain ATCC 25650 / DSM 13394 / JCM 20685 / NBRC 16684 / NCIMB 2208 / IAM 12614 / B1)</name>
    <name type="common">Stappia aggregata</name>
    <dbReference type="NCBI Taxonomy" id="384765"/>
    <lineage>
        <taxon>Bacteria</taxon>
        <taxon>Pseudomonadati</taxon>
        <taxon>Pseudomonadota</taxon>
        <taxon>Alphaproteobacteria</taxon>
        <taxon>Hyphomicrobiales</taxon>
        <taxon>Stappiaceae</taxon>
        <taxon>Roseibium</taxon>
    </lineage>
</organism>
<protein>
    <submittedName>
        <fullName evidence="1">Uncharacterized protein</fullName>
    </submittedName>
</protein>
<proteinExistence type="predicted"/>
<name>A0NVV7_ROSAI</name>
<evidence type="ECO:0000313" key="1">
    <source>
        <dbReference type="EMBL" id="EAV43122.1"/>
    </source>
</evidence>
<dbReference type="Proteomes" id="UP000004848">
    <property type="component" value="Unassembled WGS sequence"/>
</dbReference>
<comment type="caution">
    <text evidence="1">The sequence shown here is derived from an EMBL/GenBank/DDBJ whole genome shotgun (WGS) entry which is preliminary data.</text>
</comment>
<dbReference type="AlphaFoldDB" id="A0NVV7"/>
<accession>A0NVV7</accession>
<gene>
    <name evidence="1" type="ORF">SIAM614_19901</name>
</gene>
<dbReference type="EMBL" id="AAUW01000011">
    <property type="protein sequence ID" value="EAV43122.1"/>
    <property type="molecule type" value="Genomic_DNA"/>
</dbReference>
<evidence type="ECO:0000313" key="2">
    <source>
        <dbReference type="Proteomes" id="UP000004848"/>
    </source>
</evidence>